<name>A0ABM8FV11_9MICO</name>
<proteinExistence type="predicted"/>
<evidence type="ECO:0000256" key="1">
    <source>
        <dbReference type="SAM" id="MobiDB-lite"/>
    </source>
</evidence>
<dbReference type="Proteomes" id="UP001321543">
    <property type="component" value="Chromosome"/>
</dbReference>
<sequence length="289" mass="31834">MPSASEATAIMCDTACDNWYGAMASSSVLQGLHSEPVTVLRLVLDDLVERLPGVNGRRKWMVGALIAVHHALLRAGEQVTPLRLDSLQPYITQSGDTTALHGWIETGPPASEVTEMLASARLSSVPDETWELYATRADISSRTTLWEAAVESIAPVTTLTAIASAGIADAALANAGQELIRATNTRARLRALDIFDTLPRNQKTAASLEPALEQWLSDARISEGRFVYELILRHHSALTRPAVTRMKRVIPTWFEKVRGNLPRPAEDQLRSLGYLRTPPKKRRKRRGRS</sequence>
<evidence type="ECO:0000313" key="2">
    <source>
        <dbReference type="EMBL" id="BDZ39350.1"/>
    </source>
</evidence>
<organism evidence="2 3">
    <name type="scientific">Microbacterium suwonense</name>
    <dbReference type="NCBI Taxonomy" id="683047"/>
    <lineage>
        <taxon>Bacteria</taxon>
        <taxon>Bacillati</taxon>
        <taxon>Actinomycetota</taxon>
        <taxon>Actinomycetes</taxon>
        <taxon>Micrococcales</taxon>
        <taxon>Microbacteriaceae</taxon>
        <taxon>Microbacterium</taxon>
    </lineage>
</organism>
<protein>
    <submittedName>
        <fullName evidence="2">Uncharacterized protein</fullName>
    </submittedName>
</protein>
<reference evidence="3" key="1">
    <citation type="journal article" date="2019" name="Int. J. Syst. Evol. Microbiol.">
        <title>The Global Catalogue of Microorganisms (GCM) 10K type strain sequencing project: providing services to taxonomists for standard genome sequencing and annotation.</title>
        <authorList>
            <consortium name="The Broad Institute Genomics Platform"/>
            <consortium name="The Broad Institute Genome Sequencing Center for Infectious Disease"/>
            <person name="Wu L."/>
            <person name="Ma J."/>
        </authorList>
    </citation>
    <scope>NUCLEOTIDE SEQUENCE [LARGE SCALE GENOMIC DNA]</scope>
    <source>
        <strain evidence="3">NBRC 106310</strain>
    </source>
</reference>
<feature type="compositionally biased region" description="Basic residues" evidence="1">
    <location>
        <begin position="278"/>
        <end position="289"/>
    </location>
</feature>
<dbReference type="EMBL" id="AP027728">
    <property type="protein sequence ID" value="BDZ39350.1"/>
    <property type="molecule type" value="Genomic_DNA"/>
</dbReference>
<gene>
    <name evidence="2" type="ORF">GCM10025863_19640</name>
</gene>
<feature type="region of interest" description="Disordered" evidence="1">
    <location>
        <begin position="268"/>
        <end position="289"/>
    </location>
</feature>
<keyword evidence="3" id="KW-1185">Reference proteome</keyword>
<accession>A0ABM8FV11</accession>
<evidence type="ECO:0000313" key="3">
    <source>
        <dbReference type="Proteomes" id="UP001321543"/>
    </source>
</evidence>